<comment type="caution">
    <text evidence="1">The sequence shown here is derived from an EMBL/GenBank/DDBJ whole genome shotgun (WGS) entry which is preliminary data.</text>
</comment>
<sequence>MVEKVLVGYGIDVDAVSGWINTTNRAPADVTNISRGIFGATVGTERLLKMFDHYKVSAAPFVDFSVEGTEPSLLEGPRRTFDRVLQRRQDRRFQAADVEQRHPMPDLIYEYWSHQATDARDKVYALLSLAEERDKFEVDYAETASHLACRVTEFMYPEMSFDSAADIIKEIAKYLGTSCPV</sequence>
<name>A0ABR0KIS5_9EURO</name>
<dbReference type="Gene3D" id="3.20.20.370">
    <property type="entry name" value="Glycoside hydrolase/deacetylase"/>
    <property type="match status" value="1"/>
</dbReference>
<proteinExistence type="predicted"/>
<dbReference type="PANTHER" id="PTHR47561:SF1">
    <property type="entry name" value="POLYSACCHARIDE DEACETYLASE FAMILY PROTEIN (AFU_ORTHOLOGUE AFUA_6G05030)"/>
    <property type="match status" value="1"/>
</dbReference>
<organism evidence="1 2">
    <name type="scientific">Lithohypha guttulata</name>
    <dbReference type="NCBI Taxonomy" id="1690604"/>
    <lineage>
        <taxon>Eukaryota</taxon>
        <taxon>Fungi</taxon>
        <taxon>Dikarya</taxon>
        <taxon>Ascomycota</taxon>
        <taxon>Pezizomycotina</taxon>
        <taxon>Eurotiomycetes</taxon>
        <taxon>Chaetothyriomycetidae</taxon>
        <taxon>Chaetothyriales</taxon>
        <taxon>Trichomeriaceae</taxon>
        <taxon>Lithohypha</taxon>
    </lineage>
</organism>
<evidence type="ECO:0000313" key="2">
    <source>
        <dbReference type="Proteomes" id="UP001345013"/>
    </source>
</evidence>
<protein>
    <submittedName>
        <fullName evidence="1">Uncharacterized protein</fullName>
    </submittedName>
</protein>
<dbReference type="Proteomes" id="UP001345013">
    <property type="component" value="Unassembled WGS sequence"/>
</dbReference>
<dbReference type="EMBL" id="JAVRRG010000018">
    <property type="protein sequence ID" value="KAK5097391.1"/>
    <property type="molecule type" value="Genomic_DNA"/>
</dbReference>
<dbReference type="PANTHER" id="PTHR47561">
    <property type="entry name" value="POLYSACCHARIDE DEACETYLASE FAMILY PROTEIN (AFU_ORTHOLOGUE AFUA_6G05030)"/>
    <property type="match status" value="1"/>
</dbReference>
<reference evidence="1 2" key="1">
    <citation type="submission" date="2023-08" db="EMBL/GenBank/DDBJ databases">
        <title>Black Yeasts Isolated from many extreme environments.</title>
        <authorList>
            <person name="Coleine C."/>
            <person name="Stajich J.E."/>
            <person name="Selbmann L."/>
        </authorList>
    </citation>
    <scope>NUCLEOTIDE SEQUENCE [LARGE SCALE GENOMIC DNA]</scope>
    <source>
        <strain evidence="1 2">CCFEE 5885</strain>
    </source>
</reference>
<accession>A0ABR0KIS5</accession>
<gene>
    <name evidence="1" type="ORF">LTR24_002261</name>
</gene>
<keyword evidence="2" id="KW-1185">Reference proteome</keyword>
<evidence type="ECO:0000313" key="1">
    <source>
        <dbReference type="EMBL" id="KAK5097391.1"/>
    </source>
</evidence>